<dbReference type="PRINTS" id="PR01806">
    <property type="entry name" value="VIRFACTRMVIN"/>
</dbReference>
<dbReference type="GO" id="GO:0005886">
    <property type="term" value="C:plasma membrane"/>
    <property type="evidence" value="ECO:0007669"/>
    <property type="project" value="UniProtKB-SubCell"/>
</dbReference>
<feature type="transmembrane region" description="Helical" evidence="8">
    <location>
        <begin position="310"/>
        <end position="328"/>
    </location>
</feature>
<evidence type="ECO:0000256" key="9">
    <source>
        <dbReference type="PIRNR" id="PIRNR002869"/>
    </source>
</evidence>
<dbReference type="GO" id="GO:0008360">
    <property type="term" value="P:regulation of cell shape"/>
    <property type="evidence" value="ECO:0007669"/>
    <property type="project" value="UniProtKB-UniRule"/>
</dbReference>
<dbReference type="GO" id="GO:0034204">
    <property type="term" value="P:lipid translocation"/>
    <property type="evidence" value="ECO:0007669"/>
    <property type="project" value="TreeGrafter"/>
</dbReference>
<feature type="transmembrane region" description="Helical" evidence="8">
    <location>
        <begin position="185"/>
        <end position="207"/>
    </location>
</feature>
<proteinExistence type="inferred from homology"/>
<comment type="subcellular location">
    <subcellularLocation>
        <location evidence="1 8">Cell membrane</location>
        <topology evidence="1 8">Multi-pass membrane protein</topology>
    </subcellularLocation>
</comment>
<dbReference type="OrthoDB" id="9804143at2"/>
<feature type="transmembrane region" description="Helical" evidence="8">
    <location>
        <begin position="440"/>
        <end position="465"/>
    </location>
</feature>
<evidence type="ECO:0000256" key="3">
    <source>
        <dbReference type="ARBA" id="ARBA00022692"/>
    </source>
</evidence>
<evidence type="ECO:0000256" key="7">
    <source>
        <dbReference type="ARBA" id="ARBA00023136"/>
    </source>
</evidence>
<keyword evidence="7 8" id="KW-0472">Membrane</keyword>
<dbReference type="InterPro" id="IPR051050">
    <property type="entry name" value="Lipid_II_flippase_MurJ/MviN"/>
</dbReference>
<dbReference type="InterPro" id="IPR004268">
    <property type="entry name" value="MurJ"/>
</dbReference>
<keyword evidence="3 8" id="KW-0812">Transmembrane</keyword>
<feature type="transmembrane region" description="Helical" evidence="8">
    <location>
        <begin position="228"/>
        <end position="248"/>
    </location>
</feature>
<evidence type="ECO:0000256" key="1">
    <source>
        <dbReference type="ARBA" id="ARBA00004651"/>
    </source>
</evidence>
<dbReference type="EMBL" id="LT669839">
    <property type="protein sequence ID" value="SHD76424.1"/>
    <property type="molecule type" value="Genomic_DNA"/>
</dbReference>
<dbReference type="Proteomes" id="UP000245423">
    <property type="component" value="Chromosome 1"/>
</dbReference>
<dbReference type="RefSeq" id="WP_005582821.1">
    <property type="nucleotide sequence ID" value="NZ_LT669839.1"/>
</dbReference>
<dbReference type="PANTHER" id="PTHR47019:SF1">
    <property type="entry name" value="LIPID II FLIPPASE MURJ"/>
    <property type="match status" value="1"/>
</dbReference>
<keyword evidence="8 9" id="KW-0813">Transport</keyword>
<evidence type="ECO:0000256" key="2">
    <source>
        <dbReference type="ARBA" id="ARBA00022475"/>
    </source>
</evidence>
<keyword evidence="8 9" id="KW-0961">Cell wall biogenesis/degradation</keyword>
<keyword evidence="5 8" id="KW-0573">Peptidoglycan synthesis</keyword>
<keyword evidence="6 8" id="KW-1133">Transmembrane helix</keyword>
<keyword evidence="4 8" id="KW-0133">Cell shape</keyword>
<feature type="transmembrane region" description="Helical" evidence="8">
    <location>
        <begin position="273"/>
        <end position="290"/>
    </location>
</feature>
<protein>
    <recommendedName>
        <fullName evidence="8">Probable lipid II flippase MurJ</fullName>
    </recommendedName>
</protein>
<feature type="transmembrane region" description="Helical" evidence="8">
    <location>
        <begin position="90"/>
        <end position="113"/>
    </location>
</feature>
<dbReference type="UniPathway" id="UPA00219"/>
<gene>
    <name evidence="8" type="primary">murJ</name>
    <name evidence="10" type="ORF">CUESP1_1049</name>
</gene>
<dbReference type="HOGENOM" id="CLU_006797_4_1_9"/>
<comment type="function">
    <text evidence="8 9">Involved in peptidoglycan biosynthesis. Transports lipid-linked peptidoglycan precursors from the inner to the outer leaflet of the cytoplasmic membrane.</text>
</comment>
<dbReference type="PIRSF" id="PIRSF002869">
    <property type="entry name" value="MviN"/>
    <property type="match status" value="1"/>
</dbReference>
<dbReference type="GO" id="GO:0015648">
    <property type="term" value="F:lipid-linked peptidoglycan transporter activity"/>
    <property type="evidence" value="ECO:0007669"/>
    <property type="project" value="UniProtKB-UniRule"/>
</dbReference>
<evidence type="ECO:0000256" key="4">
    <source>
        <dbReference type="ARBA" id="ARBA00022960"/>
    </source>
</evidence>
<dbReference type="CDD" id="cd13123">
    <property type="entry name" value="MATE_MurJ_like"/>
    <property type="match status" value="1"/>
</dbReference>
<feature type="transmembrane region" description="Helical" evidence="8">
    <location>
        <begin position="133"/>
        <end position="152"/>
    </location>
</feature>
<dbReference type="GO" id="GO:0009252">
    <property type="term" value="P:peptidoglycan biosynthetic process"/>
    <property type="evidence" value="ECO:0007669"/>
    <property type="project" value="UniProtKB-UniRule"/>
</dbReference>
<organism evidence="10 11">
    <name type="scientific">[Clostridium] ultunense Esp</name>
    <dbReference type="NCBI Taxonomy" id="1288971"/>
    <lineage>
        <taxon>Bacteria</taxon>
        <taxon>Bacillati</taxon>
        <taxon>Bacillota</taxon>
        <taxon>Tissierellia</taxon>
        <taxon>Tissierellales</taxon>
        <taxon>Tepidimicrobiaceae</taxon>
        <taxon>Schnuerera</taxon>
    </lineage>
</organism>
<accession>M1Z6F2</accession>
<evidence type="ECO:0000313" key="11">
    <source>
        <dbReference type="Proteomes" id="UP000245423"/>
    </source>
</evidence>
<keyword evidence="2 8" id="KW-1003">Cell membrane</keyword>
<dbReference type="HAMAP" id="MF_02078">
    <property type="entry name" value="MurJ_MviN"/>
    <property type="match status" value="1"/>
</dbReference>
<comment type="pathway">
    <text evidence="8">Cell wall biogenesis; peptidoglycan biosynthesis.</text>
</comment>
<feature type="transmembrane region" description="Helical" evidence="8">
    <location>
        <begin position="407"/>
        <end position="428"/>
    </location>
</feature>
<dbReference type="GO" id="GO:0071555">
    <property type="term" value="P:cell wall organization"/>
    <property type="evidence" value="ECO:0007669"/>
    <property type="project" value="UniProtKB-UniRule"/>
</dbReference>
<feature type="transmembrane region" description="Helical" evidence="8">
    <location>
        <begin position="159"/>
        <end position="179"/>
    </location>
</feature>
<keyword evidence="11" id="KW-1185">Reference proteome</keyword>
<dbReference type="Pfam" id="PF03023">
    <property type="entry name" value="MurJ"/>
    <property type="match status" value="1"/>
</dbReference>
<evidence type="ECO:0000256" key="6">
    <source>
        <dbReference type="ARBA" id="ARBA00022989"/>
    </source>
</evidence>
<reference evidence="10 11" key="1">
    <citation type="submission" date="2016-11" db="EMBL/GenBank/DDBJ databases">
        <authorList>
            <person name="Manzoor S."/>
        </authorList>
    </citation>
    <scope>NUCLEOTIDE SEQUENCE [LARGE SCALE GENOMIC DNA]</scope>
    <source>
        <strain evidence="10">Clostridium ultunense strain Esp</strain>
    </source>
</reference>
<sequence>MTKTGKVAQSAAMIAIFTLISKFLGFLREVLIASKYGSGFETDTYFVAMTATTILMTTLGASLNTTLIPIFTEVEGKGGKKAKLKYLNNILNMVFFITILLALLGFFLSPLIIKILAKGFTGEQFELAVKLNRIGLPIVIFLGFTYVFSGYLHSSEIFGPPAIMGLPYNFVFLFFLIFLGDKGNIEGLMLASVVAASTQFLIQVPAIKYQGYRFRVDINLRDPYLKRALVLVLPVMIGSAVQQINVVIDKTLASSLVEGSISALTYASRLKDLVISVFIMAITTVVFPMLSKAFSQEDNQQVKRIMGQGINIILIITVPATIGMLVLAEPMVRIFFQRGAFDSTATIMTARALIFYSLGLVGASLRLMLNRVFYSFQDTKTPMVNGALAVGLNIVLNLIFIRFMGHAGLALATSISATFTTLLLFLSLRKKVGPIGLKKFLICFFKILFASTIMGIIVYFLYYGLTAKFISSGMGELLILLLSVVVGVLVYLILCSILRIKEIRLLIKGLINR</sequence>
<evidence type="ECO:0000256" key="8">
    <source>
        <dbReference type="HAMAP-Rule" id="MF_02078"/>
    </source>
</evidence>
<comment type="similarity">
    <text evidence="8 9">Belongs to the MurJ/MviN family.</text>
</comment>
<dbReference type="PANTHER" id="PTHR47019">
    <property type="entry name" value="LIPID II FLIPPASE MURJ"/>
    <property type="match status" value="1"/>
</dbReference>
<evidence type="ECO:0000313" key="10">
    <source>
        <dbReference type="EMBL" id="SHD76424.1"/>
    </source>
</evidence>
<evidence type="ECO:0000256" key="5">
    <source>
        <dbReference type="ARBA" id="ARBA00022984"/>
    </source>
</evidence>
<feature type="transmembrane region" description="Helical" evidence="8">
    <location>
        <begin position="477"/>
        <end position="498"/>
    </location>
</feature>
<feature type="transmembrane region" description="Helical" evidence="8">
    <location>
        <begin position="348"/>
        <end position="369"/>
    </location>
</feature>
<feature type="transmembrane region" description="Helical" evidence="8">
    <location>
        <begin position="45"/>
        <end position="70"/>
    </location>
</feature>
<dbReference type="AlphaFoldDB" id="M1Z6F2"/>
<dbReference type="NCBIfam" id="TIGR01695">
    <property type="entry name" value="murJ_mviN"/>
    <property type="match status" value="1"/>
</dbReference>
<feature type="transmembrane region" description="Helical" evidence="8">
    <location>
        <begin position="7"/>
        <end position="25"/>
    </location>
</feature>
<feature type="transmembrane region" description="Helical" evidence="8">
    <location>
        <begin position="381"/>
        <end position="401"/>
    </location>
</feature>
<name>M1Z6F2_9FIRM</name>